<dbReference type="InterPro" id="IPR014043">
    <property type="entry name" value="Acyl_transferase_dom"/>
</dbReference>
<keyword evidence="1 4" id="KW-0808">Transferase</keyword>
<evidence type="ECO:0000313" key="6">
    <source>
        <dbReference type="EMBL" id="MFF1272522.1"/>
    </source>
</evidence>
<dbReference type="PIRSF" id="PIRSF000446">
    <property type="entry name" value="Mct"/>
    <property type="match status" value="1"/>
</dbReference>
<reference evidence="6 7" key="1">
    <citation type="submission" date="2024-09" db="EMBL/GenBank/DDBJ databases">
        <title>The Natural Products Discovery Center: Release of the First 8490 Sequenced Strains for Exploring Actinobacteria Biosynthetic Diversity.</title>
        <authorList>
            <person name="Kalkreuter E."/>
            <person name="Kautsar S.A."/>
            <person name="Yang D."/>
            <person name="Bader C.D."/>
            <person name="Teijaro C.N."/>
            <person name="Fluegel L."/>
            <person name="Davis C.M."/>
            <person name="Simpson J.R."/>
            <person name="Lauterbach L."/>
            <person name="Steele A.D."/>
            <person name="Gui C."/>
            <person name="Meng S."/>
            <person name="Li G."/>
            <person name="Viehrig K."/>
            <person name="Ye F."/>
            <person name="Su P."/>
            <person name="Kiefer A.F."/>
            <person name="Nichols A."/>
            <person name="Cepeda A.J."/>
            <person name="Yan W."/>
            <person name="Fan B."/>
            <person name="Jiang Y."/>
            <person name="Adhikari A."/>
            <person name="Zheng C.-J."/>
            <person name="Schuster L."/>
            <person name="Cowan T.M."/>
            <person name="Smanski M.J."/>
            <person name="Chevrette M.G."/>
            <person name="De Carvalho L.P.S."/>
            <person name="Shen B."/>
        </authorList>
    </citation>
    <scope>NUCLEOTIDE SEQUENCE [LARGE SCALE GENOMIC DNA]</scope>
    <source>
        <strain evidence="6 7">NPDC058328</strain>
    </source>
</reference>
<evidence type="ECO:0000256" key="2">
    <source>
        <dbReference type="ARBA" id="ARBA00023315"/>
    </source>
</evidence>
<dbReference type="PANTHER" id="PTHR42681">
    <property type="entry name" value="MALONYL-COA-ACYL CARRIER PROTEIN TRANSACYLASE, MITOCHONDRIAL"/>
    <property type="match status" value="1"/>
</dbReference>
<dbReference type="NCBIfam" id="TIGR00128">
    <property type="entry name" value="fabD"/>
    <property type="match status" value="1"/>
</dbReference>
<dbReference type="InterPro" id="IPR004410">
    <property type="entry name" value="Malonyl_CoA-ACP_transAc_FabD"/>
</dbReference>
<dbReference type="SMART" id="SM00827">
    <property type="entry name" value="PKS_AT"/>
    <property type="match status" value="1"/>
</dbReference>
<dbReference type="SUPFAM" id="SSF52151">
    <property type="entry name" value="FabD/lysophospholipase-like"/>
    <property type="match status" value="1"/>
</dbReference>
<sequence length="287" mass="30475">MTVAHLFAGQGSQRVGMGAELLASYPNLVRQADAALGYSISDLCLNGPAERLSDTRFTQPAVYVVDTLAYLDSVRRTGVIPDVVAGHSLGEYAALFAAGAFDFRTGLEIVARRAELMADAGPGAMAAVIGLAEDAVRDVLAAENRDVDIANLNAPDQIVVSGTPEDVREVSKPLSERASAVVPLAVSGAFHSRHMRPAAERFARFLGGYVFGRLKIPVIANTTARSYGDGDVPELLCRQLWSPVRWTETVRHLLAQPASDLREIGPGNVLTGLTGRIRAAEAAAARN</sequence>
<name>A0ABW6Q046_9ACTN</name>
<accession>A0ABW6Q046</accession>
<keyword evidence="7" id="KW-1185">Reference proteome</keyword>
<dbReference type="Gene3D" id="3.40.366.10">
    <property type="entry name" value="Malonyl-Coenzyme A Acyl Carrier Protein, domain 2"/>
    <property type="match status" value="1"/>
</dbReference>
<evidence type="ECO:0000313" key="7">
    <source>
        <dbReference type="Proteomes" id="UP001601627"/>
    </source>
</evidence>
<comment type="similarity">
    <text evidence="4">Belongs to the fabD family.</text>
</comment>
<dbReference type="InterPro" id="IPR050858">
    <property type="entry name" value="Mal-CoA-ACP_Trans/PKS_FabD"/>
</dbReference>
<comment type="catalytic activity">
    <reaction evidence="3 4">
        <text>holo-[ACP] + malonyl-CoA = malonyl-[ACP] + CoA</text>
        <dbReference type="Rhea" id="RHEA:41792"/>
        <dbReference type="Rhea" id="RHEA-COMP:9623"/>
        <dbReference type="Rhea" id="RHEA-COMP:9685"/>
        <dbReference type="ChEBI" id="CHEBI:57287"/>
        <dbReference type="ChEBI" id="CHEBI:57384"/>
        <dbReference type="ChEBI" id="CHEBI:64479"/>
        <dbReference type="ChEBI" id="CHEBI:78449"/>
        <dbReference type="EC" id="2.3.1.39"/>
    </reaction>
</comment>
<dbReference type="Gene3D" id="3.30.70.250">
    <property type="entry name" value="Malonyl-CoA ACP transacylase, ACP-binding"/>
    <property type="match status" value="1"/>
</dbReference>
<gene>
    <name evidence="6" type="primary">fabD</name>
    <name evidence="6" type="ORF">ACFVZC_03750</name>
</gene>
<dbReference type="Proteomes" id="UP001601627">
    <property type="component" value="Unassembled WGS sequence"/>
</dbReference>
<dbReference type="InterPro" id="IPR001227">
    <property type="entry name" value="Ac_transferase_dom_sf"/>
</dbReference>
<protein>
    <recommendedName>
        <fullName evidence="4">Malonyl CoA-acyl carrier protein transacylase</fullName>
        <ecNumber evidence="4">2.3.1.39</ecNumber>
    </recommendedName>
</protein>
<dbReference type="InterPro" id="IPR016035">
    <property type="entry name" value="Acyl_Trfase/lysoPLipase"/>
</dbReference>
<keyword evidence="2 4" id="KW-0012">Acyltransferase</keyword>
<evidence type="ECO:0000256" key="1">
    <source>
        <dbReference type="ARBA" id="ARBA00022679"/>
    </source>
</evidence>
<feature type="domain" description="Malonyl-CoA:ACP transacylase (MAT)" evidence="5">
    <location>
        <begin position="6"/>
        <end position="287"/>
    </location>
</feature>
<proteinExistence type="inferred from homology"/>
<dbReference type="InterPro" id="IPR024925">
    <property type="entry name" value="Malonyl_CoA-ACP_transAc"/>
</dbReference>
<dbReference type="InterPro" id="IPR016036">
    <property type="entry name" value="Malonyl_transacylase_ACP-bd"/>
</dbReference>
<dbReference type="EC" id="2.3.1.39" evidence="4"/>
<evidence type="ECO:0000256" key="3">
    <source>
        <dbReference type="ARBA" id="ARBA00048462"/>
    </source>
</evidence>
<dbReference type="GO" id="GO:0004314">
    <property type="term" value="F:[acyl-carrier-protein] S-malonyltransferase activity"/>
    <property type="evidence" value="ECO:0007669"/>
    <property type="project" value="UniProtKB-EC"/>
</dbReference>
<dbReference type="EMBL" id="JBHVZQ010000002">
    <property type="protein sequence ID" value="MFF1272522.1"/>
    <property type="molecule type" value="Genomic_DNA"/>
</dbReference>
<dbReference type="SUPFAM" id="SSF55048">
    <property type="entry name" value="Probable ACP-binding domain of malonyl-CoA ACP transacylase"/>
    <property type="match status" value="1"/>
</dbReference>
<dbReference type="RefSeq" id="WP_388232988.1">
    <property type="nucleotide sequence ID" value="NZ_JBHVZQ010000002.1"/>
</dbReference>
<organism evidence="6 7">
    <name type="scientific">Streptomyces marokkonensis</name>
    <dbReference type="NCBI Taxonomy" id="324855"/>
    <lineage>
        <taxon>Bacteria</taxon>
        <taxon>Bacillati</taxon>
        <taxon>Actinomycetota</taxon>
        <taxon>Actinomycetes</taxon>
        <taxon>Kitasatosporales</taxon>
        <taxon>Streptomycetaceae</taxon>
        <taxon>Streptomyces</taxon>
    </lineage>
</organism>
<evidence type="ECO:0000259" key="5">
    <source>
        <dbReference type="SMART" id="SM00827"/>
    </source>
</evidence>
<comment type="caution">
    <text evidence="6">The sequence shown here is derived from an EMBL/GenBank/DDBJ whole genome shotgun (WGS) entry which is preliminary data.</text>
</comment>
<dbReference type="PANTHER" id="PTHR42681:SF1">
    <property type="entry name" value="MALONYL-COA-ACYL CARRIER PROTEIN TRANSACYLASE, MITOCHONDRIAL"/>
    <property type="match status" value="1"/>
</dbReference>
<dbReference type="Pfam" id="PF00698">
    <property type="entry name" value="Acyl_transf_1"/>
    <property type="match status" value="1"/>
</dbReference>
<evidence type="ECO:0000256" key="4">
    <source>
        <dbReference type="PIRNR" id="PIRNR000446"/>
    </source>
</evidence>